<dbReference type="OrthoDB" id="55984at2"/>
<gene>
    <name evidence="1" type="ORF">DEIGR_102544</name>
</gene>
<organism evidence="1 2">
    <name type="scientific">Deinococcus grandis</name>
    <dbReference type="NCBI Taxonomy" id="57498"/>
    <lineage>
        <taxon>Bacteria</taxon>
        <taxon>Thermotogati</taxon>
        <taxon>Deinococcota</taxon>
        <taxon>Deinococci</taxon>
        <taxon>Deinococcales</taxon>
        <taxon>Deinococcaceae</taxon>
        <taxon>Deinococcus</taxon>
    </lineage>
</organism>
<dbReference type="Proteomes" id="UP000056209">
    <property type="component" value="Unassembled WGS sequence"/>
</dbReference>
<dbReference type="EMBL" id="BCMS01000001">
    <property type="protein sequence ID" value="GAQ22517.1"/>
    <property type="molecule type" value="Genomic_DNA"/>
</dbReference>
<protein>
    <submittedName>
        <fullName evidence="1">Uncharacterized protein</fullName>
    </submittedName>
</protein>
<sequence length="346" mass="38910">MFGLFRKKQAEPHLRQGVEVGEMRLSANLVMHEMAKLDDTLSNYQMDEETEDVQFDYRGIHVEAPFIRNALGLSLTTRVPECNILRAGSVAEKAFAYRCIDHVCSTCAGVRALFDPVSGELVLGVESAGFDRQFRADTLIDVALFMLEEGVMAARAYLGLPFTEAVRPSVSQWLGGFHYGEGFNVYPTVSDAFAVFMRKKYQAEELSRDATSILLASGPLRFDVRFFGWRFGYMVETATRGFRHAALDDGRYVRIQERLAQLVREPGNAADSGWNFRDPAGSAIAYFRPDGTFVVGEYGFGNAKTEENGAAFERVATRHLLNMRYMTFLAEEFPQELYSDEANRPN</sequence>
<dbReference type="RefSeq" id="WP_058977693.1">
    <property type="nucleotide sequence ID" value="NZ_BCMS01000001.1"/>
</dbReference>
<proteinExistence type="predicted"/>
<reference evidence="2" key="1">
    <citation type="submission" date="2015-11" db="EMBL/GenBank/DDBJ databases">
        <title>Draft Genome Sequence of the Radioresistant Bacterium Deinococcus grandis, Isolated from Freshwater Fish in Japan.</title>
        <authorList>
            <person name="Satoh K."/>
            <person name="Onodera T."/>
            <person name="Omoso K."/>
            <person name="Takeda-Yano K."/>
            <person name="Katayama T."/>
            <person name="Oono Y."/>
            <person name="Narumi I."/>
        </authorList>
    </citation>
    <scope>NUCLEOTIDE SEQUENCE [LARGE SCALE GENOMIC DNA]</scope>
    <source>
        <strain evidence="2">ATCC 43672</strain>
    </source>
</reference>
<comment type="caution">
    <text evidence="1">The sequence shown here is derived from an EMBL/GenBank/DDBJ whole genome shotgun (WGS) entry which is preliminary data.</text>
</comment>
<dbReference type="AlphaFoldDB" id="A0A124BRX1"/>
<accession>A0A124BRX1</accession>
<keyword evidence="2" id="KW-1185">Reference proteome</keyword>
<evidence type="ECO:0000313" key="1">
    <source>
        <dbReference type="EMBL" id="GAQ22517.1"/>
    </source>
</evidence>
<name>A0A124BRX1_9DEIO</name>
<evidence type="ECO:0000313" key="2">
    <source>
        <dbReference type="Proteomes" id="UP000056209"/>
    </source>
</evidence>